<sequence>MIVFWNGCAYATLCQYAVSLVNRTSPSSRTCTSSRNVRSSGRPMTKVWPAGRWSVPPWLARSSPALKAAETSSVSLWLGRIVTTGRRPWPSGSLGLYGCFCLNSLTDRGTPGGSIVVVAAAAAAAARAAVERRVVMVASFMVAF</sequence>
<proteinExistence type="predicted"/>
<keyword evidence="2" id="KW-1185">Reference proteome</keyword>
<protein>
    <submittedName>
        <fullName evidence="1">Uncharacterized protein</fullName>
    </submittedName>
</protein>
<accession>A0A194VY63</accession>
<dbReference type="EMBL" id="CM003101">
    <property type="protein sequence ID" value="KUI68942.1"/>
    <property type="molecule type" value="Genomic_DNA"/>
</dbReference>
<evidence type="ECO:0000313" key="2">
    <source>
        <dbReference type="Proteomes" id="UP000078559"/>
    </source>
</evidence>
<reference evidence="1" key="1">
    <citation type="submission" date="2014-12" db="EMBL/GenBank/DDBJ databases">
        <title>Genome Sequence of Valsa Canker Pathogens Uncovers a Specific Adaption of Colonization on Woody Bark.</title>
        <authorList>
            <person name="Yin Z."/>
            <person name="Liu H."/>
            <person name="Gao X."/>
            <person name="Li Z."/>
            <person name="Song N."/>
            <person name="Ke X."/>
            <person name="Dai Q."/>
            <person name="Wu Y."/>
            <person name="Sun Y."/>
            <person name="Xu J.-R."/>
            <person name="Kang Z.K."/>
            <person name="Wang L."/>
            <person name="Huang L."/>
        </authorList>
    </citation>
    <scope>NUCLEOTIDE SEQUENCE [LARGE SCALE GENOMIC DNA]</scope>
    <source>
        <strain evidence="1">03-8</strain>
    </source>
</reference>
<dbReference type="AlphaFoldDB" id="A0A194VY63"/>
<organism evidence="1 2">
    <name type="scientific">Cytospora mali</name>
    <name type="common">Apple Valsa canker fungus</name>
    <name type="synonym">Valsa mali</name>
    <dbReference type="NCBI Taxonomy" id="578113"/>
    <lineage>
        <taxon>Eukaryota</taxon>
        <taxon>Fungi</taxon>
        <taxon>Dikarya</taxon>
        <taxon>Ascomycota</taxon>
        <taxon>Pezizomycotina</taxon>
        <taxon>Sordariomycetes</taxon>
        <taxon>Sordariomycetidae</taxon>
        <taxon>Diaporthales</taxon>
        <taxon>Cytosporaceae</taxon>
        <taxon>Cytospora</taxon>
    </lineage>
</organism>
<gene>
    <name evidence="1" type="ORF">VM1G_11562</name>
</gene>
<dbReference type="Proteomes" id="UP000078559">
    <property type="component" value="Chromosome 4"/>
</dbReference>
<evidence type="ECO:0000313" key="1">
    <source>
        <dbReference type="EMBL" id="KUI68942.1"/>
    </source>
</evidence>
<name>A0A194VY63_CYTMA</name>